<comment type="caution">
    <text evidence="1">The sequence shown here is derived from an EMBL/GenBank/DDBJ whole genome shotgun (WGS) entry which is preliminary data.</text>
</comment>
<organism evidence="1 2">
    <name type="scientific">Funneliformis caledonium</name>
    <dbReference type="NCBI Taxonomy" id="1117310"/>
    <lineage>
        <taxon>Eukaryota</taxon>
        <taxon>Fungi</taxon>
        <taxon>Fungi incertae sedis</taxon>
        <taxon>Mucoromycota</taxon>
        <taxon>Glomeromycotina</taxon>
        <taxon>Glomeromycetes</taxon>
        <taxon>Glomerales</taxon>
        <taxon>Glomeraceae</taxon>
        <taxon>Funneliformis</taxon>
    </lineage>
</organism>
<dbReference type="Proteomes" id="UP000789570">
    <property type="component" value="Unassembled WGS sequence"/>
</dbReference>
<protein>
    <submittedName>
        <fullName evidence="1">12295_t:CDS:1</fullName>
    </submittedName>
</protein>
<keyword evidence="2" id="KW-1185">Reference proteome</keyword>
<name>A0A9N9H6W2_9GLOM</name>
<proteinExistence type="predicted"/>
<sequence length="115" mass="13074">MRKQSEKPSLKNFLDYRLHEVDLEQEETEHNRYVAVKEFSGKKIGGYTATNYSAGCVLVVGKAACLLVSSIVNSILYCHQIPCWLRACWLVYSLSELPYGLRAHKGKDDHLIQSL</sequence>
<evidence type="ECO:0000313" key="1">
    <source>
        <dbReference type="EMBL" id="CAG8657920.1"/>
    </source>
</evidence>
<reference evidence="1" key="1">
    <citation type="submission" date="2021-06" db="EMBL/GenBank/DDBJ databases">
        <authorList>
            <person name="Kallberg Y."/>
            <person name="Tangrot J."/>
            <person name="Rosling A."/>
        </authorList>
    </citation>
    <scope>NUCLEOTIDE SEQUENCE</scope>
    <source>
        <strain evidence="1">UK204</strain>
    </source>
</reference>
<evidence type="ECO:0000313" key="2">
    <source>
        <dbReference type="Proteomes" id="UP000789570"/>
    </source>
</evidence>
<dbReference type="AlphaFoldDB" id="A0A9N9H6W2"/>
<accession>A0A9N9H6W2</accession>
<gene>
    <name evidence="1" type="ORF">FCALED_LOCUS11401</name>
</gene>
<dbReference type="EMBL" id="CAJVPQ010004764">
    <property type="protein sequence ID" value="CAG8657920.1"/>
    <property type="molecule type" value="Genomic_DNA"/>
</dbReference>